<feature type="compositionally biased region" description="Low complexity" evidence="1">
    <location>
        <begin position="559"/>
        <end position="579"/>
    </location>
</feature>
<dbReference type="CDD" id="cd16982">
    <property type="entry name" value="CID_Pcf11"/>
    <property type="match status" value="1"/>
</dbReference>
<dbReference type="SUPFAM" id="SSF48464">
    <property type="entry name" value="ENTH/VHS domain"/>
    <property type="match status" value="1"/>
</dbReference>
<dbReference type="SMART" id="SM00582">
    <property type="entry name" value="RPR"/>
    <property type="match status" value="1"/>
</dbReference>
<sequence length="791" mass="87003">MYLQLFAVKPDIKLPVLYLVDSIVKNVGAAYTSLFTQNIVSTFCSVFEKVDERTRGQMFKLRQTWNEVFPPKKLYALDVRVSSIDPAWPITALPTGTILVNPRFMQAKTTTVTAPSAPSKAAPSKAAPSKGAALKETPTKADPPKTDSKTDPSNADPNKLTYRSEILNPPSLSVKKVVSNKELVPKEEVLKGPKLKAKKDKDVFTPDKTGPYAGLNEAQMREVLLVKQKQYLEMQQKKLEHELLRTKAKLEEQQRQLEKQTGNLHAAGKVQELRTPPLKDLETKPIDMTVAIPLLIAKFEDCQTTNSSDISAKEPLKLSVGHTTPVIASKWEGKKPVAASTAAQSAVRSRDPRLASRQPPPADTNEHNKTTNLVFDSIKMVEPAKPRQQIKINLANPDIVNKVPKGASRKDPRLKGSKVHGLSNISSKEALNNSGKGEVKKSISPPSVAQGEKLLKEPGKFGKGENADLSDSNKGYTPSKPDIGKKKRKDSKNLGENATTKNTKRDDQRNRSPFRAKSPVQDKIRSKSPQRSKSPLQRTKSPIPKRKSPVQKVKSHYRSGSPVQSSKSPPKSKSPIHSKSPVRESGPFQHLRNPLRSSSPIFEDESLTGKKMPFQRTRSPIGSKSPVYRTKSPVRGKSPSLISKSSNLRSKSPVNISISPVASNSVQLDKCSNLRSTSPFPGIESTLPIIKSPDLKEKSPIPQVKSPIVEESPSRKKSPEGSRSPGTRKGASKSKTSSEETRPARDSGVPSKYDNSGSDLSRSPSPEKKSRKKSRSKFKDVKTSRKTRHYP</sequence>
<dbReference type="InterPro" id="IPR045154">
    <property type="entry name" value="PCF11-like"/>
</dbReference>
<feature type="compositionally biased region" description="Low complexity" evidence="1">
    <location>
        <begin position="110"/>
        <end position="132"/>
    </location>
</feature>
<feature type="compositionally biased region" description="Basic and acidic residues" evidence="1">
    <location>
        <begin position="137"/>
        <end position="150"/>
    </location>
</feature>
<feature type="compositionally biased region" description="Polar residues" evidence="1">
    <location>
        <begin position="423"/>
        <end position="435"/>
    </location>
</feature>
<feature type="compositionally biased region" description="Basic and acidic residues" evidence="1">
    <location>
        <begin position="453"/>
        <end position="466"/>
    </location>
</feature>
<dbReference type="InterPro" id="IPR008942">
    <property type="entry name" value="ENTH_VHS"/>
</dbReference>
<evidence type="ECO:0000259" key="2">
    <source>
        <dbReference type="PROSITE" id="PS51391"/>
    </source>
</evidence>
<dbReference type="Pfam" id="PF20845">
    <property type="entry name" value="Pcf11_helical"/>
    <property type="match status" value="1"/>
</dbReference>
<reference evidence="3" key="1">
    <citation type="submission" date="2020-11" db="EMBL/GenBank/DDBJ databases">
        <authorList>
            <person name="Tran Van P."/>
        </authorList>
    </citation>
    <scope>NUCLEOTIDE SEQUENCE</scope>
</reference>
<protein>
    <recommendedName>
        <fullName evidence="2">CID domain-containing protein</fullName>
    </recommendedName>
</protein>
<dbReference type="InterPro" id="IPR006569">
    <property type="entry name" value="CID_dom"/>
</dbReference>
<proteinExistence type="predicted"/>
<feature type="compositionally biased region" description="Basic and acidic residues" evidence="1">
    <location>
        <begin position="736"/>
        <end position="745"/>
    </location>
</feature>
<dbReference type="GO" id="GO:0031124">
    <property type="term" value="P:mRNA 3'-end processing"/>
    <property type="evidence" value="ECO:0007669"/>
    <property type="project" value="InterPro"/>
</dbReference>
<dbReference type="PANTHER" id="PTHR15921:SF3">
    <property type="entry name" value="PRE-MRNA CLEAVAGE COMPLEX 2 PROTEIN PCF11"/>
    <property type="match status" value="1"/>
</dbReference>
<evidence type="ECO:0000313" key="3">
    <source>
        <dbReference type="EMBL" id="CAD7398654.1"/>
    </source>
</evidence>
<dbReference type="GO" id="GO:0003729">
    <property type="term" value="F:mRNA binding"/>
    <property type="evidence" value="ECO:0007669"/>
    <property type="project" value="InterPro"/>
</dbReference>
<dbReference type="AlphaFoldDB" id="A0A7R9CLB3"/>
<accession>A0A7R9CLB3</accession>
<feature type="region of interest" description="Disordered" evidence="1">
    <location>
        <begin position="331"/>
        <end position="373"/>
    </location>
</feature>
<feature type="region of interest" description="Disordered" evidence="1">
    <location>
        <begin position="110"/>
        <end position="162"/>
    </location>
</feature>
<name>A0A7R9CLB3_TIMPO</name>
<dbReference type="InterPro" id="IPR048830">
    <property type="entry name" value="PCF11_helical"/>
</dbReference>
<feature type="compositionally biased region" description="Polar residues" evidence="1">
    <location>
        <begin position="527"/>
        <end position="540"/>
    </location>
</feature>
<feature type="compositionally biased region" description="Polar residues" evidence="1">
    <location>
        <begin position="640"/>
        <end position="667"/>
    </location>
</feature>
<evidence type="ECO:0000256" key="1">
    <source>
        <dbReference type="SAM" id="MobiDB-lite"/>
    </source>
</evidence>
<dbReference type="PANTHER" id="PTHR15921">
    <property type="entry name" value="PRE-MRNA CLEAVAGE COMPLEX II"/>
    <property type="match status" value="1"/>
</dbReference>
<dbReference type="GO" id="GO:0000993">
    <property type="term" value="F:RNA polymerase II complex binding"/>
    <property type="evidence" value="ECO:0007669"/>
    <property type="project" value="InterPro"/>
</dbReference>
<feature type="region of interest" description="Disordered" evidence="1">
    <location>
        <begin position="401"/>
        <end position="791"/>
    </location>
</feature>
<dbReference type="Pfam" id="PF04818">
    <property type="entry name" value="CID"/>
    <property type="match status" value="1"/>
</dbReference>
<dbReference type="GO" id="GO:0005737">
    <property type="term" value="C:cytoplasm"/>
    <property type="evidence" value="ECO:0007669"/>
    <property type="project" value="TreeGrafter"/>
</dbReference>
<feature type="region of interest" description="Disordered" evidence="1">
    <location>
        <begin position="255"/>
        <end position="278"/>
    </location>
</feature>
<dbReference type="GO" id="GO:0005849">
    <property type="term" value="C:mRNA cleavage factor complex"/>
    <property type="evidence" value="ECO:0007669"/>
    <property type="project" value="TreeGrafter"/>
</dbReference>
<dbReference type="GO" id="GO:0006369">
    <property type="term" value="P:termination of RNA polymerase II transcription"/>
    <property type="evidence" value="ECO:0007669"/>
    <property type="project" value="InterPro"/>
</dbReference>
<feature type="compositionally biased region" description="Basic residues" evidence="1">
    <location>
        <begin position="543"/>
        <end position="557"/>
    </location>
</feature>
<feature type="domain" description="CID" evidence="2">
    <location>
        <begin position="1"/>
        <end position="85"/>
    </location>
</feature>
<dbReference type="EMBL" id="OD000650">
    <property type="protein sequence ID" value="CAD7398654.1"/>
    <property type="molecule type" value="Genomic_DNA"/>
</dbReference>
<dbReference type="PROSITE" id="PS51391">
    <property type="entry name" value="CID"/>
    <property type="match status" value="1"/>
</dbReference>
<dbReference type="Gene3D" id="1.25.40.90">
    <property type="match status" value="1"/>
</dbReference>
<organism evidence="3">
    <name type="scientific">Timema poppense</name>
    <name type="common">Walking stick</name>
    <dbReference type="NCBI Taxonomy" id="170557"/>
    <lineage>
        <taxon>Eukaryota</taxon>
        <taxon>Metazoa</taxon>
        <taxon>Ecdysozoa</taxon>
        <taxon>Arthropoda</taxon>
        <taxon>Hexapoda</taxon>
        <taxon>Insecta</taxon>
        <taxon>Pterygota</taxon>
        <taxon>Neoptera</taxon>
        <taxon>Polyneoptera</taxon>
        <taxon>Phasmatodea</taxon>
        <taxon>Timematodea</taxon>
        <taxon>Timematoidea</taxon>
        <taxon>Timematidae</taxon>
        <taxon>Timema</taxon>
    </lineage>
</organism>
<gene>
    <name evidence="3" type="ORF">TPSB3V08_LOCUS1799</name>
</gene>
<dbReference type="InterPro" id="IPR047415">
    <property type="entry name" value="Pcf11_CID"/>
</dbReference>